<dbReference type="PANTHER" id="PTHR21461:SF69">
    <property type="entry name" value="GLYCOSYLTRANSFERASE FAMILY 92 PROTEIN"/>
    <property type="match status" value="1"/>
</dbReference>
<dbReference type="AlphaFoldDB" id="A0A1B6VI01"/>
<dbReference type="SUPFAM" id="SSF53448">
    <property type="entry name" value="Nucleotide-diphospho-sugar transferases"/>
    <property type="match status" value="1"/>
</dbReference>
<dbReference type="GO" id="GO:0016020">
    <property type="term" value="C:membrane"/>
    <property type="evidence" value="ECO:0007669"/>
    <property type="project" value="UniProtKB-SubCell"/>
</dbReference>
<dbReference type="RefSeq" id="WP_064275213.1">
    <property type="nucleotide sequence ID" value="NZ_LUTU01000014.1"/>
</dbReference>
<dbReference type="GO" id="GO:0005737">
    <property type="term" value="C:cytoplasm"/>
    <property type="evidence" value="ECO:0007669"/>
    <property type="project" value="TreeGrafter"/>
</dbReference>
<evidence type="ECO:0000256" key="4">
    <source>
        <dbReference type="ARBA" id="ARBA00022692"/>
    </source>
</evidence>
<name>A0A1B6VI01_9PROT</name>
<organism evidence="7 8">
    <name type="scientific">Gluconobacter cerinus</name>
    <dbReference type="NCBI Taxonomy" id="38307"/>
    <lineage>
        <taxon>Bacteria</taxon>
        <taxon>Pseudomonadati</taxon>
        <taxon>Pseudomonadota</taxon>
        <taxon>Alphaproteobacteria</taxon>
        <taxon>Acetobacterales</taxon>
        <taxon>Acetobacteraceae</taxon>
        <taxon>Gluconobacter</taxon>
    </lineage>
</organism>
<evidence type="ECO:0000256" key="3">
    <source>
        <dbReference type="ARBA" id="ARBA00022679"/>
    </source>
</evidence>
<dbReference type="OrthoDB" id="1997677at2"/>
<sequence length="520" mass="59363">MKVAVCLVVKNEQTEIIYWAAWYKALGFDTLIVYDDFSGDATEKVILSMQGGIDIRYMRNAVNRDIHNVRQVRAYNDAVIRYGHEFDWIAFFDADEYLDLYGKNIKSYLSEQGDASLVAFNWCCVGTNGYVSRPEGVPFLNYTRTGNNELFWNRHTKVIFRPDRLSRPVYQVHNVDVHGVSVDSEGLPVEWESPSGGFTRNTPTWKGARLIHYQSRSLEHYINRDRHLEDVRRDVNDPLHTVVKNPEYNAIESTLSVDYIRDFYKWMEHIVAQQTHTIARVLRSTSSCFLTQLESILSPPNVPVFQPAYKAEAHEIAHNWISFHTVPGKILSEHFDGRSSFVAFHIENHFGHRLTSVEGRLSTDSENGLPLLGIYCEGSEYVHLFTSNGEALRVDGDPRVSKVLTYKVWNNEDGSISISHPRTHRYLGFAPDGTYNIRKIRALAWESFNLKLMDIAECPQFVRDAGVYLGRITSLEDLKRSCETAEQVDSLLINALTALDDVSKSAVSFLSRGILGEHLL</sequence>
<evidence type="ECO:0000256" key="5">
    <source>
        <dbReference type="ARBA" id="ARBA00022989"/>
    </source>
</evidence>
<evidence type="ECO:0000256" key="2">
    <source>
        <dbReference type="ARBA" id="ARBA00022676"/>
    </source>
</evidence>
<protein>
    <submittedName>
        <fullName evidence="7">Glycosyltransferase</fullName>
    </submittedName>
</protein>
<keyword evidence="6" id="KW-0472">Membrane</keyword>
<dbReference type="PANTHER" id="PTHR21461">
    <property type="entry name" value="GLYCOSYLTRANSFERASE FAMILY 92 PROTEIN"/>
    <property type="match status" value="1"/>
</dbReference>
<proteinExistence type="predicted"/>
<keyword evidence="2" id="KW-0328">Glycosyltransferase</keyword>
<dbReference type="EMBL" id="LUTU01000014">
    <property type="protein sequence ID" value="OAJ66587.1"/>
    <property type="molecule type" value="Genomic_DNA"/>
</dbReference>
<comment type="subcellular location">
    <subcellularLocation>
        <location evidence="1">Membrane</location>
        <topology evidence="1">Single-pass membrane protein</topology>
    </subcellularLocation>
</comment>
<dbReference type="InterPro" id="IPR029044">
    <property type="entry name" value="Nucleotide-diphossugar_trans"/>
</dbReference>
<evidence type="ECO:0000313" key="8">
    <source>
        <dbReference type="Proteomes" id="UP000077786"/>
    </source>
</evidence>
<dbReference type="CDD" id="cd00761">
    <property type="entry name" value="Glyco_tranf_GTA_type"/>
    <property type="match status" value="1"/>
</dbReference>
<evidence type="ECO:0000256" key="6">
    <source>
        <dbReference type="ARBA" id="ARBA00023136"/>
    </source>
</evidence>
<dbReference type="Pfam" id="PF01697">
    <property type="entry name" value="Glyco_transf_92"/>
    <property type="match status" value="1"/>
</dbReference>
<keyword evidence="4" id="KW-0812">Transmembrane</keyword>
<accession>A0A1B6VI01</accession>
<dbReference type="Proteomes" id="UP000077786">
    <property type="component" value="Unassembled WGS sequence"/>
</dbReference>
<dbReference type="InterPro" id="IPR008166">
    <property type="entry name" value="Glyco_transf_92"/>
</dbReference>
<reference evidence="7 8" key="1">
    <citation type="submission" date="2016-03" db="EMBL/GenBank/DDBJ databases">
        <title>Draft genome sequence of Gluconobacter cerinus strain CECT 9110.</title>
        <authorList>
            <person name="Sainz F."/>
            <person name="Mas A."/>
            <person name="Torija M.J."/>
        </authorList>
    </citation>
    <scope>NUCLEOTIDE SEQUENCE [LARGE SCALE GENOMIC DNA]</scope>
    <source>
        <strain evidence="7 8">CECT 9110</strain>
    </source>
</reference>
<comment type="caution">
    <text evidence="7">The sequence shown here is derived from an EMBL/GenBank/DDBJ whole genome shotgun (WGS) entry which is preliminary data.</text>
</comment>
<evidence type="ECO:0000313" key="7">
    <source>
        <dbReference type="EMBL" id="OAJ66587.1"/>
    </source>
</evidence>
<keyword evidence="5" id="KW-1133">Transmembrane helix</keyword>
<dbReference type="GO" id="GO:0016757">
    <property type="term" value="F:glycosyltransferase activity"/>
    <property type="evidence" value="ECO:0007669"/>
    <property type="project" value="UniProtKB-KW"/>
</dbReference>
<dbReference type="PATRIC" id="fig|38307.3.peg.2838"/>
<keyword evidence="3 7" id="KW-0808">Transferase</keyword>
<evidence type="ECO:0000256" key="1">
    <source>
        <dbReference type="ARBA" id="ARBA00004167"/>
    </source>
</evidence>
<gene>
    <name evidence="7" type="ORF">A0123_02720</name>
</gene>